<evidence type="ECO:0000256" key="1">
    <source>
        <dbReference type="SAM" id="Phobius"/>
    </source>
</evidence>
<dbReference type="SMART" id="SM00052">
    <property type="entry name" value="EAL"/>
    <property type="match status" value="1"/>
</dbReference>
<dbReference type="EMBL" id="JAGKTC010000002">
    <property type="protein sequence ID" value="MBP3984316.1"/>
    <property type="molecule type" value="Genomic_DNA"/>
</dbReference>
<dbReference type="AlphaFoldDB" id="A0A941ATN3"/>
<dbReference type="Pfam" id="PF00990">
    <property type="entry name" value="GGDEF"/>
    <property type="match status" value="1"/>
</dbReference>
<dbReference type="CDD" id="cd12915">
    <property type="entry name" value="PDC2_DGC_like"/>
    <property type="match status" value="1"/>
</dbReference>
<dbReference type="CDD" id="cd01948">
    <property type="entry name" value="EAL"/>
    <property type="match status" value="1"/>
</dbReference>
<dbReference type="InterPro" id="IPR035919">
    <property type="entry name" value="EAL_sf"/>
</dbReference>
<dbReference type="Gene3D" id="3.30.450.20">
    <property type="entry name" value="PAS domain"/>
    <property type="match status" value="3"/>
</dbReference>
<feature type="transmembrane region" description="Helical" evidence="1">
    <location>
        <begin position="276"/>
        <end position="298"/>
    </location>
</feature>
<dbReference type="RefSeq" id="WP_210536203.1">
    <property type="nucleotide sequence ID" value="NZ_JAGKTC010000002.1"/>
</dbReference>
<dbReference type="SUPFAM" id="SSF141868">
    <property type="entry name" value="EAL domain-like"/>
    <property type="match status" value="1"/>
</dbReference>
<dbReference type="InterPro" id="IPR001633">
    <property type="entry name" value="EAL_dom"/>
</dbReference>
<comment type="caution">
    <text evidence="6">The sequence shown here is derived from an EMBL/GenBank/DDBJ whole genome shotgun (WGS) entry which is preliminary data.</text>
</comment>
<dbReference type="InterPro" id="IPR035965">
    <property type="entry name" value="PAS-like_dom_sf"/>
</dbReference>
<evidence type="ECO:0000259" key="2">
    <source>
        <dbReference type="PROSITE" id="PS50112"/>
    </source>
</evidence>
<dbReference type="InterPro" id="IPR043128">
    <property type="entry name" value="Rev_trsase/Diguanyl_cyclase"/>
</dbReference>
<proteinExistence type="predicted"/>
<reference evidence="6" key="2">
    <citation type="submission" date="2021-03" db="EMBL/GenBank/DDBJ databases">
        <authorList>
            <person name="Cao W."/>
        </authorList>
    </citation>
    <scope>NUCLEOTIDE SEQUENCE</scope>
    <source>
        <strain evidence="6">110414</strain>
    </source>
</reference>
<feature type="domain" description="PAC" evidence="3">
    <location>
        <begin position="393"/>
        <end position="444"/>
    </location>
</feature>
<dbReference type="InterPro" id="IPR000700">
    <property type="entry name" value="PAS-assoc_C"/>
</dbReference>
<name>A0A941ATN3_9GAMM</name>
<dbReference type="Gene3D" id="3.20.20.450">
    <property type="entry name" value="EAL domain"/>
    <property type="match status" value="1"/>
</dbReference>
<dbReference type="PANTHER" id="PTHR44757">
    <property type="entry name" value="DIGUANYLATE CYCLASE DGCP"/>
    <property type="match status" value="1"/>
</dbReference>
<dbReference type="InterPro" id="IPR000160">
    <property type="entry name" value="GGDEF_dom"/>
</dbReference>
<sequence length="993" mass="110022">MNDSMERTLSGFAARARAVPASREVGVLLGLAFSAALLMVSIHDRNMRIDAAERHSLAVATGVDRLLHYEVRHLERALRSVAGQADVSAHDLPDQGPWGISSAIRGLLSRNAELEDVDLYDENGELIRQGASEYASSIRFDPPAGDGDFRIGLLQKDGRSQPVVPVALRTRGGNWLVARLRTEELQKILKGLDIGRLGNAAILDVQGQVLAQEGTNGDRIGERTGYPASLVAGSALQARTVGGIDDIERYSSFTSTSGYPFVVVVGIAKKEVLAPWWNYVAAASLVLGFYWIGAILLTRRFRRAESERLATRGELVRHVDWLTKAQEASRLGVWELEPGTEMVRVSDQAAALFGFSKEAGLIPIGDFFERMHEEDRERVNTEFRESLEQDKAFRSEYRVVLPGGQVRWISARGASVEDEAGKTIMTGTLVDVTERRENQAKLERAEQQFRELFDLNPLPFWVFDVQSLRFLAVNEAAIRKYGYSREEFLSMTILQIRSPEDQQAVRRSVDDSTEPRESERVWMHYARDGRPMYVRVHSSSIQFDGRAARLVLAEDVSERVAYEEDLAWRATHDESTGLLKLRALITQVDARAQGWHTPYGVVYIQLRDLEVVSPTLGRRLGEAIVSELSRRLADVARPFGPAAYLPSDSFVLVAKDGNRVGNLVSNVIGTLAEPVEFEGGSHRMDAWIGIAHSPGPVPGAAEQVVDHAALAALHSRNENEDATPFRLEMTEQASERLATISQLRRALVQDEFELFFQPITCLRSGDTVALEALLRWRKDGSYVPPSSFIPVSEESGLIVPIGEWVLENAAAARAKLRAAGIEDVSIAINVSAVQFTGGDLPAKLREALSRYRLPRGALHIELTETAMLKSRDAVRSLLEEIQHEGVCISIDDFGTGFSSMAYLRDLPLDHLKIDRSFVAGVHRDERNASICRALIELARGLGLRTVAEGVEEEGELEWLRDNACDQVQGYLVARPAPLDRVMAALRAETTSIR</sequence>
<evidence type="ECO:0000259" key="3">
    <source>
        <dbReference type="PROSITE" id="PS50113"/>
    </source>
</evidence>
<dbReference type="InterPro" id="IPR029787">
    <property type="entry name" value="Nucleotide_cyclase"/>
</dbReference>
<dbReference type="PANTHER" id="PTHR44757:SF2">
    <property type="entry name" value="BIOFILM ARCHITECTURE MAINTENANCE PROTEIN MBAA"/>
    <property type="match status" value="1"/>
</dbReference>
<dbReference type="SMART" id="SM00267">
    <property type="entry name" value="GGDEF"/>
    <property type="match status" value="1"/>
</dbReference>
<keyword evidence="1" id="KW-0812">Transmembrane</keyword>
<feature type="domain" description="GGDEF" evidence="5">
    <location>
        <begin position="597"/>
        <end position="728"/>
    </location>
</feature>
<dbReference type="Pfam" id="PF08447">
    <property type="entry name" value="PAS_3"/>
    <property type="match status" value="1"/>
</dbReference>
<keyword evidence="1" id="KW-0472">Membrane</keyword>
<dbReference type="PROSITE" id="PS50112">
    <property type="entry name" value="PAS"/>
    <property type="match status" value="2"/>
</dbReference>
<keyword evidence="7" id="KW-1185">Reference proteome</keyword>
<accession>A0A941ATN3</accession>
<dbReference type="Gene3D" id="2.10.70.100">
    <property type="match status" value="1"/>
</dbReference>
<feature type="domain" description="PAS" evidence="2">
    <location>
        <begin position="339"/>
        <end position="390"/>
    </location>
</feature>
<protein>
    <submittedName>
        <fullName evidence="6">EAL domain-containing protein</fullName>
    </submittedName>
</protein>
<dbReference type="PROSITE" id="PS50887">
    <property type="entry name" value="GGDEF"/>
    <property type="match status" value="1"/>
</dbReference>
<evidence type="ECO:0000259" key="5">
    <source>
        <dbReference type="PROSITE" id="PS50887"/>
    </source>
</evidence>
<dbReference type="InterPro" id="IPR001610">
    <property type="entry name" value="PAC"/>
</dbReference>
<dbReference type="InterPro" id="IPR000014">
    <property type="entry name" value="PAS"/>
</dbReference>
<dbReference type="Pfam" id="PF00563">
    <property type="entry name" value="EAL"/>
    <property type="match status" value="1"/>
</dbReference>
<evidence type="ECO:0000313" key="7">
    <source>
        <dbReference type="Proteomes" id="UP000673447"/>
    </source>
</evidence>
<dbReference type="SMART" id="SM00091">
    <property type="entry name" value="PAS"/>
    <property type="match status" value="2"/>
</dbReference>
<feature type="domain" description="PAS" evidence="2">
    <location>
        <begin position="445"/>
        <end position="516"/>
    </location>
</feature>
<feature type="domain" description="EAL" evidence="4">
    <location>
        <begin position="736"/>
        <end position="989"/>
    </location>
</feature>
<dbReference type="Pfam" id="PF13426">
    <property type="entry name" value="PAS_9"/>
    <property type="match status" value="1"/>
</dbReference>
<dbReference type="NCBIfam" id="TIGR00229">
    <property type="entry name" value="sensory_box"/>
    <property type="match status" value="2"/>
</dbReference>
<gene>
    <name evidence="6" type="ORF">J5837_07725</name>
</gene>
<dbReference type="PROSITE" id="PS50883">
    <property type="entry name" value="EAL"/>
    <property type="match status" value="1"/>
</dbReference>
<organism evidence="6 7">
    <name type="scientific">Pseudoxanthomonas helianthi</name>
    <dbReference type="NCBI Taxonomy" id="1453541"/>
    <lineage>
        <taxon>Bacteria</taxon>
        <taxon>Pseudomonadati</taxon>
        <taxon>Pseudomonadota</taxon>
        <taxon>Gammaproteobacteria</taxon>
        <taxon>Lysobacterales</taxon>
        <taxon>Lysobacteraceae</taxon>
        <taxon>Pseudoxanthomonas</taxon>
    </lineage>
</organism>
<reference evidence="6" key="1">
    <citation type="journal article" date="2016" name="Int. J. Syst. Evol. Microbiol.">
        <title>Pseudoxanthomonas helianthi sp. nov., isolated from roots of Jerusalem artichoke (Helianthus tuberosus).</title>
        <authorList>
            <person name="Kittiwongwattana C."/>
            <person name="Thawai C."/>
        </authorList>
    </citation>
    <scope>NUCLEOTIDE SEQUENCE</scope>
    <source>
        <strain evidence="6">110414</strain>
    </source>
</reference>
<keyword evidence="1" id="KW-1133">Transmembrane helix</keyword>
<dbReference type="Gene3D" id="3.30.70.270">
    <property type="match status" value="1"/>
</dbReference>
<dbReference type="CDD" id="cd00130">
    <property type="entry name" value="PAS"/>
    <property type="match status" value="2"/>
</dbReference>
<dbReference type="InterPro" id="IPR052155">
    <property type="entry name" value="Biofilm_reg_signaling"/>
</dbReference>
<feature type="transmembrane region" description="Helical" evidence="1">
    <location>
        <begin position="25"/>
        <end position="42"/>
    </location>
</feature>
<dbReference type="SUPFAM" id="SSF55785">
    <property type="entry name" value="PYP-like sensor domain (PAS domain)"/>
    <property type="match status" value="2"/>
</dbReference>
<dbReference type="SUPFAM" id="SSF55073">
    <property type="entry name" value="Nucleotide cyclase"/>
    <property type="match status" value="1"/>
</dbReference>
<evidence type="ECO:0000313" key="6">
    <source>
        <dbReference type="EMBL" id="MBP3984316.1"/>
    </source>
</evidence>
<dbReference type="PROSITE" id="PS50113">
    <property type="entry name" value="PAC"/>
    <property type="match status" value="1"/>
</dbReference>
<evidence type="ECO:0000259" key="4">
    <source>
        <dbReference type="PROSITE" id="PS50883"/>
    </source>
</evidence>
<dbReference type="SMART" id="SM00086">
    <property type="entry name" value="PAC"/>
    <property type="match status" value="2"/>
</dbReference>
<dbReference type="Proteomes" id="UP000673447">
    <property type="component" value="Unassembled WGS sequence"/>
</dbReference>
<dbReference type="InterPro" id="IPR013655">
    <property type="entry name" value="PAS_fold_3"/>
</dbReference>